<dbReference type="FunFam" id="2.10.25.10:FF:000472">
    <property type="entry name" value="Uncharacterized protein, isoform A"/>
    <property type="match status" value="1"/>
</dbReference>
<organism evidence="8">
    <name type="scientific">Schizaphis graminum</name>
    <name type="common">Green bug aphid</name>
    <dbReference type="NCBI Taxonomy" id="13262"/>
    <lineage>
        <taxon>Eukaryota</taxon>
        <taxon>Metazoa</taxon>
        <taxon>Ecdysozoa</taxon>
        <taxon>Arthropoda</taxon>
        <taxon>Hexapoda</taxon>
        <taxon>Insecta</taxon>
        <taxon>Pterygota</taxon>
        <taxon>Neoptera</taxon>
        <taxon>Paraneoptera</taxon>
        <taxon>Hemiptera</taxon>
        <taxon>Sternorrhyncha</taxon>
        <taxon>Aphidomorpha</taxon>
        <taxon>Aphidoidea</taxon>
        <taxon>Aphididae</taxon>
        <taxon>Aphidini</taxon>
        <taxon>Schizaphis</taxon>
    </lineage>
</organism>
<reference evidence="8" key="1">
    <citation type="submission" date="2018-04" db="EMBL/GenBank/DDBJ databases">
        <title>Transcriptome of Schizaphis graminum biotype I.</title>
        <authorList>
            <person name="Scully E.D."/>
            <person name="Geib S.M."/>
            <person name="Palmer N.A."/>
            <person name="Koch K."/>
            <person name="Bradshaw J."/>
            <person name="Heng-Moss T."/>
            <person name="Sarath G."/>
        </authorList>
    </citation>
    <scope>NUCLEOTIDE SEQUENCE</scope>
</reference>
<dbReference type="InterPro" id="IPR013032">
    <property type="entry name" value="EGF-like_CS"/>
</dbReference>
<feature type="domain" description="EGF-like" evidence="7">
    <location>
        <begin position="77"/>
        <end position="112"/>
    </location>
</feature>
<dbReference type="AlphaFoldDB" id="A0A2S2PSX5"/>
<dbReference type="PROSITE" id="PS50026">
    <property type="entry name" value="EGF_3"/>
    <property type="match status" value="3"/>
</dbReference>
<protein>
    <submittedName>
        <fullName evidence="8">Fibropellin-1</fullName>
    </submittedName>
</protein>
<dbReference type="Gene3D" id="2.10.25.10">
    <property type="entry name" value="Laminin"/>
    <property type="match status" value="3"/>
</dbReference>
<evidence type="ECO:0000256" key="3">
    <source>
        <dbReference type="ARBA" id="ARBA00022737"/>
    </source>
</evidence>
<keyword evidence="5" id="KW-0325">Glycoprotein</keyword>
<dbReference type="InterPro" id="IPR000742">
    <property type="entry name" value="EGF"/>
</dbReference>
<dbReference type="InterPro" id="IPR018097">
    <property type="entry name" value="EGF_Ca-bd_CS"/>
</dbReference>
<evidence type="ECO:0000256" key="1">
    <source>
        <dbReference type="ARBA" id="ARBA00022536"/>
    </source>
</evidence>
<dbReference type="GO" id="GO:0005509">
    <property type="term" value="F:calcium ion binding"/>
    <property type="evidence" value="ECO:0007669"/>
    <property type="project" value="InterPro"/>
</dbReference>
<dbReference type="PANTHER" id="PTHR24049">
    <property type="entry name" value="CRUMBS FAMILY MEMBER"/>
    <property type="match status" value="1"/>
</dbReference>
<dbReference type="PROSITE" id="PS00010">
    <property type="entry name" value="ASX_HYDROXYL"/>
    <property type="match status" value="2"/>
</dbReference>
<comment type="caution">
    <text evidence="6">Lacks conserved residue(s) required for the propagation of feature annotation.</text>
</comment>
<dbReference type="SMART" id="SM00179">
    <property type="entry name" value="EGF_CA"/>
    <property type="match status" value="3"/>
</dbReference>
<dbReference type="FunFam" id="2.10.25.10:FF:000143">
    <property type="entry name" value="Protein crumbs 1"/>
    <property type="match status" value="1"/>
</dbReference>
<evidence type="ECO:0000256" key="6">
    <source>
        <dbReference type="PROSITE-ProRule" id="PRU00076"/>
    </source>
</evidence>
<dbReference type="PROSITE" id="PS00022">
    <property type="entry name" value="EGF_1"/>
    <property type="match status" value="2"/>
</dbReference>
<dbReference type="PROSITE" id="PS01186">
    <property type="entry name" value="EGF_2"/>
    <property type="match status" value="1"/>
</dbReference>
<dbReference type="InterPro" id="IPR000152">
    <property type="entry name" value="EGF-type_Asp/Asn_hydroxyl_site"/>
</dbReference>
<dbReference type="CDD" id="cd00054">
    <property type="entry name" value="EGF_CA"/>
    <property type="match status" value="2"/>
</dbReference>
<keyword evidence="1 6" id="KW-0245">EGF-like domain</keyword>
<keyword evidence="3" id="KW-0677">Repeat</keyword>
<evidence type="ECO:0000256" key="5">
    <source>
        <dbReference type="ARBA" id="ARBA00023180"/>
    </source>
</evidence>
<dbReference type="Pfam" id="PF00008">
    <property type="entry name" value="EGF"/>
    <property type="match status" value="2"/>
</dbReference>
<name>A0A2S2PSX5_SCHGA</name>
<proteinExistence type="predicted"/>
<feature type="domain" description="EGF-like" evidence="7">
    <location>
        <begin position="34"/>
        <end position="75"/>
    </location>
</feature>
<dbReference type="PROSITE" id="PS01187">
    <property type="entry name" value="EGF_CA"/>
    <property type="match status" value="1"/>
</dbReference>
<feature type="domain" description="EGF-like" evidence="7">
    <location>
        <begin position="1"/>
        <end position="32"/>
    </location>
</feature>
<dbReference type="EMBL" id="GGMR01019930">
    <property type="protein sequence ID" value="MBY32549.1"/>
    <property type="molecule type" value="Transcribed_RNA"/>
</dbReference>
<dbReference type="InterPro" id="IPR051022">
    <property type="entry name" value="Notch_Cell-Fate_Det"/>
</dbReference>
<feature type="disulfide bond" evidence="6">
    <location>
        <begin position="22"/>
        <end position="31"/>
    </location>
</feature>
<feature type="disulfide bond" evidence="6">
    <location>
        <begin position="65"/>
        <end position="74"/>
    </location>
</feature>
<evidence type="ECO:0000256" key="4">
    <source>
        <dbReference type="ARBA" id="ARBA00023157"/>
    </source>
</evidence>
<sequence>MYKPCLNGGICHDLINGFQCNCTNNYMGAYCQLLFDACTKHPNPCLNNGTCLHITSSLNDYYYKCSPGFEGKNCEVNINECLMGTCPIGKVCIDGINTYDCKCPEGYTGENC</sequence>
<evidence type="ECO:0000313" key="8">
    <source>
        <dbReference type="EMBL" id="MBY32549.1"/>
    </source>
</evidence>
<dbReference type="InterPro" id="IPR001881">
    <property type="entry name" value="EGF-like_Ca-bd_dom"/>
</dbReference>
<keyword evidence="4 6" id="KW-1015">Disulfide bond</keyword>
<dbReference type="SUPFAM" id="SSF57196">
    <property type="entry name" value="EGF/Laminin"/>
    <property type="match status" value="3"/>
</dbReference>
<evidence type="ECO:0000259" key="7">
    <source>
        <dbReference type="PROSITE" id="PS50026"/>
    </source>
</evidence>
<dbReference type="Pfam" id="PF12661">
    <property type="entry name" value="hEGF"/>
    <property type="match status" value="1"/>
</dbReference>
<gene>
    <name evidence="8" type="primary">EGF1_1</name>
    <name evidence="8" type="ORF">g.72930</name>
</gene>
<accession>A0A2S2PSX5</accession>
<dbReference type="SMART" id="SM00181">
    <property type="entry name" value="EGF"/>
    <property type="match status" value="3"/>
</dbReference>
<feature type="disulfide bond" evidence="6">
    <location>
        <begin position="103"/>
        <end position="112"/>
    </location>
</feature>
<keyword evidence="2" id="KW-0732">Signal</keyword>
<evidence type="ECO:0000256" key="2">
    <source>
        <dbReference type="ARBA" id="ARBA00022729"/>
    </source>
</evidence>